<accession>A0ACC1SD80</accession>
<gene>
    <name evidence="1" type="ORF">NM688_g6747</name>
</gene>
<organism evidence="1 2">
    <name type="scientific">Phlebia brevispora</name>
    <dbReference type="NCBI Taxonomy" id="194682"/>
    <lineage>
        <taxon>Eukaryota</taxon>
        <taxon>Fungi</taxon>
        <taxon>Dikarya</taxon>
        <taxon>Basidiomycota</taxon>
        <taxon>Agaricomycotina</taxon>
        <taxon>Agaricomycetes</taxon>
        <taxon>Polyporales</taxon>
        <taxon>Meruliaceae</taxon>
        <taxon>Phlebia</taxon>
    </lineage>
</organism>
<dbReference type="Proteomes" id="UP001148662">
    <property type="component" value="Unassembled WGS sequence"/>
</dbReference>
<evidence type="ECO:0000313" key="1">
    <source>
        <dbReference type="EMBL" id="KAJ3537045.1"/>
    </source>
</evidence>
<proteinExistence type="predicted"/>
<protein>
    <submittedName>
        <fullName evidence="1">Uncharacterized protein</fullName>
    </submittedName>
</protein>
<comment type="caution">
    <text evidence="1">The sequence shown here is derived from an EMBL/GenBank/DDBJ whole genome shotgun (WGS) entry which is preliminary data.</text>
</comment>
<keyword evidence="2" id="KW-1185">Reference proteome</keyword>
<evidence type="ECO:0000313" key="2">
    <source>
        <dbReference type="Proteomes" id="UP001148662"/>
    </source>
</evidence>
<reference evidence="1" key="1">
    <citation type="submission" date="2022-07" db="EMBL/GenBank/DDBJ databases">
        <title>Genome Sequence of Phlebia brevispora.</title>
        <authorList>
            <person name="Buettner E."/>
        </authorList>
    </citation>
    <scope>NUCLEOTIDE SEQUENCE</scope>
    <source>
        <strain evidence="1">MPL23</strain>
    </source>
</reference>
<dbReference type="EMBL" id="JANHOG010001439">
    <property type="protein sequence ID" value="KAJ3537045.1"/>
    <property type="molecule type" value="Genomic_DNA"/>
</dbReference>
<sequence>MPDFSLKFTQTPTTDAGTFKLLELPADLCKLIESSLDTPPSLVIKGDSNEHAVLCTADKTYTVRSVVLSNSILTVTPPRAGEFEHGSSDDLVIRDQIHEVLELVPCLPKLDKLGGLLRGREYDEGRDDEEDMDEDMDDGRPTKRRKLTYEDARAMLQASDVELENGLKTRRVLTLRGELRPIAPSHLTTILELLLNYLVSLSLSHEAAPIEDLAAALEEDHEIRREVSRQVMAWFGETKGGLWTMDTSATVREVGIGIMRAYKNDPIAEDEFLKKWRATVGDKFESVVDLNLLSGNYLSSPSQFIEPPVPLLTYFPASALPVDPAQRFGDLFLTRPRWKAEDIAPFLTDIAFDHKERDRLLLKFARAVTDSEGVWYTARAKYNS</sequence>
<name>A0ACC1SD80_9APHY</name>